<keyword evidence="1" id="KW-0812">Transmembrane</keyword>
<accession>A0AAN9K6Y9</accession>
<name>A0AAN9K6Y9_CLITE</name>
<dbReference type="PANTHER" id="PTHR33640">
    <property type="entry name" value="TRANSMEMBRANE PROTEIN"/>
    <property type="match status" value="1"/>
</dbReference>
<evidence type="ECO:0000313" key="2">
    <source>
        <dbReference type="EMBL" id="KAK7310918.1"/>
    </source>
</evidence>
<protein>
    <recommendedName>
        <fullName evidence="4">DUF4408 domain-containing protein</fullName>
    </recommendedName>
</protein>
<keyword evidence="3" id="KW-1185">Reference proteome</keyword>
<dbReference type="PANTHER" id="PTHR33640:SF34">
    <property type="entry name" value="PROTEIN, PUTATIVE-RELATED"/>
    <property type="match status" value="1"/>
</dbReference>
<dbReference type="EMBL" id="JAYKXN010000002">
    <property type="protein sequence ID" value="KAK7310918.1"/>
    <property type="molecule type" value="Genomic_DNA"/>
</dbReference>
<comment type="caution">
    <text evidence="2">The sequence shown here is derived from an EMBL/GenBank/DDBJ whole genome shotgun (WGS) entry which is preliminary data.</text>
</comment>
<feature type="transmembrane region" description="Helical" evidence="1">
    <location>
        <begin position="32"/>
        <end position="52"/>
    </location>
</feature>
<evidence type="ECO:0000256" key="1">
    <source>
        <dbReference type="SAM" id="Phobius"/>
    </source>
</evidence>
<organism evidence="2 3">
    <name type="scientific">Clitoria ternatea</name>
    <name type="common">Butterfly pea</name>
    <dbReference type="NCBI Taxonomy" id="43366"/>
    <lineage>
        <taxon>Eukaryota</taxon>
        <taxon>Viridiplantae</taxon>
        <taxon>Streptophyta</taxon>
        <taxon>Embryophyta</taxon>
        <taxon>Tracheophyta</taxon>
        <taxon>Spermatophyta</taxon>
        <taxon>Magnoliopsida</taxon>
        <taxon>eudicotyledons</taxon>
        <taxon>Gunneridae</taxon>
        <taxon>Pentapetalae</taxon>
        <taxon>rosids</taxon>
        <taxon>fabids</taxon>
        <taxon>Fabales</taxon>
        <taxon>Fabaceae</taxon>
        <taxon>Papilionoideae</taxon>
        <taxon>50 kb inversion clade</taxon>
        <taxon>NPAAA clade</taxon>
        <taxon>indigoferoid/millettioid clade</taxon>
        <taxon>Phaseoleae</taxon>
        <taxon>Clitoria</taxon>
    </lineage>
</organism>
<sequence>MNAIMGCSNDKGHGMMRRFKLRNRNAENILQLLYVCASLYLLSHSSSFLFILQTTFSPLYLSLLLPLFHNTFFVFLLVNAIILLIYAFSNNNVVRDQTTSSLPVLEETVFAVPEKKSYRRVLSENFERRIVAPSPPPRRSKTISLERTKSQRQLCCVEVEQLSEHEFNRAVEDFIAKHKKMLWEEQTRSSRNEPSC</sequence>
<feature type="transmembrane region" description="Helical" evidence="1">
    <location>
        <begin position="72"/>
        <end position="89"/>
    </location>
</feature>
<proteinExistence type="predicted"/>
<keyword evidence="1" id="KW-0472">Membrane</keyword>
<dbReference type="Proteomes" id="UP001359559">
    <property type="component" value="Unassembled WGS sequence"/>
</dbReference>
<dbReference type="AlphaFoldDB" id="A0AAN9K6Y9"/>
<evidence type="ECO:0008006" key="4">
    <source>
        <dbReference type="Google" id="ProtNLM"/>
    </source>
</evidence>
<reference evidence="2 3" key="1">
    <citation type="submission" date="2024-01" db="EMBL/GenBank/DDBJ databases">
        <title>The genomes of 5 underutilized Papilionoideae crops provide insights into root nodulation and disease resistance.</title>
        <authorList>
            <person name="Yuan L."/>
        </authorList>
    </citation>
    <scope>NUCLEOTIDE SEQUENCE [LARGE SCALE GENOMIC DNA]</scope>
    <source>
        <strain evidence="2">LY-2023</strain>
        <tissue evidence="2">Leaf</tissue>
    </source>
</reference>
<keyword evidence="1" id="KW-1133">Transmembrane helix</keyword>
<gene>
    <name evidence="2" type="ORF">RJT34_08716</name>
</gene>
<evidence type="ECO:0000313" key="3">
    <source>
        <dbReference type="Proteomes" id="UP001359559"/>
    </source>
</evidence>